<dbReference type="GO" id="GO:0005634">
    <property type="term" value="C:nucleus"/>
    <property type="evidence" value="ECO:0007669"/>
    <property type="project" value="UniProtKB-SubCell"/>
</dbReference>
<comment type="subcellular location">
    <subcellularLocation>
        <location evidence="1">Nucleus</location>
    </subcellularLocation>
</comment>
<keyword evidence="3" id="KW-0479">Metal-binding</keyword>
<accession>A0A0D2WHS0</accession>
<keyword evidence="6" id="KW-0539">Nucleus</keyword>
<dbReference type="GO" id="GO:0046872">
    <property type="term" value="F:metal ion binding"/>
    <property type="evidence" value="ECO:0007669"/>
    <property type="project" value="UniProtKB-KW"/>
</dbReference>
<feature type="compositionally biased region" description="Polar residues" evidence="7">
    <location>
        <begin position="309"/>
        <end position="318"/>
    </location>
</feature>
<dbReference type="Proteomes" id="UP000008743">
    <property type="component" value="Unassembled WGS sequence"/>
</dbReference>
<reference evidence="9" key="1">
    <citation type="submission" date="2011-02" db="EMBL/GenBank/DDBJ databases">
        <title>The Genome Sequence of Capsaspora owczarzaki ATCC 30864.</title>
        <authorList>
            <person name="Russ C."/>
            <person name="Cuomo C."/>
            <person name="Burger G."/>
            <person name="Gray M.W."/>
            <person name="Holland P.W.H."/>
            <person name="King N."/>
            <person name="Lang F.B.F."/>
            <person name="Roger A.J."/>
            <person name="Ruiz-Trillo I."/>
            <person name="Young S.K."/>
            <person name="Zeng Q."/>
            <person name="Gargeya S."/>
            <person name="Alvarado L."/>
            <person name="Berlin A."/>
            <person name="Chapman S.B."/>
            <person name="Chen Z."/>
            <person name="Freedman E."/>
            <person name="Gellesch M."/>
            <person name="Goldberg J."/>
            <person name="Griggs A."/>
            <person name="Gujja S."/>
            <person name="Heilman E."/>
            <person name="Heiman D."/>
            <person name="Howarth C."/>
            <person name="Mehta T."/>
            <person name="Neiman D."/>
            <person name="Pearson M."/>
            <person name="Roberts A."/>
            <person name="Saif S."/>
            <person name="Shea T."/>
            <person name="Shenoy N."/>
            <person name="Sisk P."/>
            <person name="Stolte C."/>
            <person name="Sykes S."/>
            <person name="White J."/>
            <person name="Yandava C."/>
            <person name="Haas B."/>
            <person name="Nusbaum C."/>
            <person name="Birren B."/>
        </authorList>
    </citation>
    <scope>NUCLEOTIDE SEQUENCE</scope>
    <source>
        <strain evidence="9">ATCC 30864</strain>
    </source>
</reference>
<dbReference type="PANTHER" id="PTHR45873">
    <property type="entry name" value="DNA POLYMERASE ETA"/>
    <property type="match status" value="1"/>
</dbReference>
<keyword evidence="5" id="KW-0234">DNA repair</keyword>
<keyword evidence="9" id="KW-1185">Reference proteome</keyword>
<dbReference type="InterPro" id="IPR052230">
    <property type="entry name" value="DNA_polymerase_eta"/>
</dbReference>
<dbReference type="SUPFAM" id="SSF56672">
    <property type="entry name" value="DNA/RNA polymerases"/>
    <property type="match status" value="1"/>
</dbReference>
<feature type="region of interest" description="Disordered" evidence="7">
    <location>
        <begin position="186"/>
        <end position="208"/>
    </location>
</feature>
<dbReference type="GO" id="GO:0003684">
    <property type="term" value="F:damaged DNA binding"/>
    <property type="evidence" value="ECO:0007669"/>
    <property type="project" value="InterPro"/>
</dbReference>
<dbReference type="eggNOG" id="KOG2095">
    <property type="taxonomic scope" value="Eukaryota"/>
</dbReference>
<sequence length="401" mass="42455">MPCSGDIPVRSIPSFGGKVTDTLKTVGIETGGDVLRAPPSFLASLFGASSPTPASLLRACRGEDDSEVVDRGLIKSISSQMALTAWARPRFGGGPTATIEPVGVSEDISLFIRELAEDLAERTLEDQIVHSRHPSTLTVAYRVDDTWSRSRTFPFPLQAMNMVEISVSELTLGPVVLRPALSSAAKTARRPLPTSPTSEAPETTANAGVPTPFAFPGFEEFVAKITKLGVDAYTASLDVGDVGNLTSLSLSALNFLPDTNLITNFFGKTREPAAAAVGVAREPAAAAVDVARRSNSVASHQRGDALFRPSSSKPTDGNASAAVDLTSAQLLHSAQVSRSCDDNPRAAVLVRESANVGESSAAPMPIRASVRRLWEEDAVQSERLSQHSFFKRLAMNARVDG</sequence>
<name>A0A0D2WHS0_CAPO3</name>
<dbReference type="InParanoid" id="A0A0D2WHS0"/>
<gene>
    <name evidence="8" type="ORF">CAOG_000729</name>
</gene>
<evidence type="ECO:0000256" key="1">
    <source>
        <dbReference type="ARBA" id="ARBA00004123"/>
    </source>
</evidence>
<dbReference type="GO" id="GO:0003887">
    <property type="term" value="F:DNA-directed DNA polymerase activity"/>
    <property type="evidence" value="ECO:0007669"/>
    <property type="project" value="TreeGrafter"/>
</dbReference>
<dbReference type="GO" id="GO:0042276">
    <property type="term" value="P:error-prone translesion synthesis"/>
    <property type="evidence" value="ECO:0007669"/>
    <property type="project" value="TreeGrafter"/>
</dbReference>
<proteinExistence type="predicted"/>
<dbReference type="GO" id="GO:0005657">
    <property type="term" value="C:replication fork"/>
    <property type="evidence" value="ECO:0007669"/>
    <property type="project" value="TreeGrafter"/>
</dbReference>
<dbReference type="GO" id="GO:0035861">
    <property type="term" value="C:site of double-strand break"/>
    <property type="evidence" value="ECO:0007669"/>
    <property type="project" value="TreeGrafter"/>
</dbReference>
<evidence type="ECO:0000256" key="2">
    <source>
        <dbReference type="ARBA" id="ARBA00022679"/>
    </source>
</evidence>
<feature type="compositionally biased region" description="Low complexity" evidence="7">
    <location>
        <begin position="191"/>
        <end position="205"/>
    </location>
</feature>
<protein>
    <recommendedName>
        <fullName evidence="10">UmuC domain-containing protein</fullName>
    </recommendedName>
</protein>
<evidence type="ECO:0000256" key="7">
    <source>
        <dbReference type="SAM" id="MobiDB-lite"/>
    </source>
</evidence>
<dbReference type="GO" id="GO:0006281">
    <property type="term" value="P:DNA repair"/>
    <property type="evidence" value="ECO:0007669"/>
    <property type="project" value="UniProtKB-KW"/>
</dbReference>
<dbReference type="Gene3D" id="3.30.1490.100">
    <property type="entry name" value="DNA polymerase, Y-family, little finger domain"/>
    <property type="match status" value="1"/>
</dbReference>
<keyword evidence="4" id="KW-0227">DNA damage</keyword>
<dbReference type="EMBL" id="KE346360">
    <property type="protein sequence ID" value="KJE89210.1"/>
    <property type="molecule type" value="Genomic_DNA"/>
</dbReference>
<keyword evidence="2" id="KW-0808">Transferase</keyword>
<feature type="region of interest" description="Disordered" evidence="7">
    <location>
        <begin position="299"/>
        <end position="320"/>
    </location>
</feature>
<dbReference type="InterPro" id="IPR043502">
    <property type="entry name" value="DNA/RNA_pol_sf"/>
</dbReference>
<evidence type="ECO:0008006" key="10">
    <source>
        <dbReference type="Google" id="ProtNLM"/>
    </source>
</evidence>
<evidence type="ECO:0000256" key="4">
    <source>
        <dbReference type="ARBA" id="ARBA00022763"/>
    </source>
</evidence>
<dbReference type="PANTHER" id="PTHR45873:SF1">
    <property type="entry name" value="DNA POLYMERASE ETA"/>
    <property type="match status" value="1"/>
</dbReference>
<evidence type="ECO:0000313" key="8">
    <source>
        <dbReference type="EMBL" id="KJE89210.1"/>
    </source>
</evidence>
<organism evidence="8 9">
    <name type="scientific">Capsaspora owczarzaki (strain ATCC 30864)</name>
    <dbReference type="NCBI Taxonomy" id="595528"/>
    <lineage>
        <taxon>Eukaryota</taxon>
        <taxon>Filasterea</taxon>
        <taxon>Capsaspora</taxon>
    </lineage>
</organism>
<dbReference type="InterPro" id="IPR036775">
    <property type="entry name" value="DNA_pol_Y-fam_lit_finger_sf"/>
</dbReference>
<dbReference type="SUPFAM" id="SSF100879">
    <property type="entry name" value="Lesion bypass DNA polymerase (Y-family), little finger domain"/>
    <property type="match status" value="1"/>
</dbReference>
<dbReference type="Gene3D" id="1.10.150.20">
    <property type="entry name" value="5' to 3' exonuclease, C-terminal subdomain"/>
    <property type="match status" value="1"/>
</dbReference>
<evidence type="ECO:0000313" key="9">
    <source>
        <dbReference type="Proteomes" id="UP000008743"/>
    </source>
</evidence>
<evidence type="ECO:0000256" key="3">
    <source>
        <dbReference type="ARBA" id="ARBA00022723"/>
    </source>
</evidence>
<dbReference type="AlphaFoldDB" id="A0A0D2WHS0"/>
<evidence type="ECO:0000256" key="6">
    <source>
        <dbReference type="ARBA" id="ARBA00023242"/>
    </source>
</evidence>
<evidence type="ECO:0000256" key="5">
    <source>
        <dbReference type="ARBA" id="ARBA00023204"/>
    </source>
</evidence>
<dbReference type="GO" id="GO:0009314">
    <property type="term" value="P:response to radiation"/>
    <property type="evidence" value="ECO:0007669"/>
    <property type="project" value="TreeGrafter"/>
</dbReference>